<keyword evidence="3" id="KW-0560">Oxidoreductase</keyword>
<comment type="similarity">
    <text evidence="1">Belongs to the multicopper oxidase family.</text>
</comment>
<evidence type="ECO:0000256" key="4">
    <source>
        <dbReference type="SAM" id="MobiDB-lite"/>
    </source>
</evidence>
<evidence type="ECO:0000259" key="6">
    <source>
        <dbReference type="Pfam" id="PF00394"/>
    </source>
</evidence>
<dbReference type="GO" id="GO:0016491">
    <property type="term" value="F:oxidoreductase activity"/>
    <property type="evidence" value="ECO:0007669"/>
    <property type="project" value="UniProtKB-KW"/>
</dbReference>
<dbReference type="CDD" id="cd04232">
    <property type="entry name" value="CuRO_1_CueO_FtsP"/>
    <property type="match status" value="1"/>
</dbReference>
<evidence type="ECO:0000256" key="1">
    <source>
        <dbReference type="ARBA" id="ARBA00010609"/>
    </source>
</evidence>
<proteinExistence type="inferred from homology"/>
<dbReference type="InterPro" id="IPR045087">
    <property type="entry name" value="Cu-oxidase_fam"/>
</dbReference>
<dbReference type="EMBL" id="JAMRYU010000015">
    <property type="protein sequence ID" value="MDC4241367.1"/>
    <property type="molecule type" value="Genomic_DNA"/>
</dbReference>
<dbReference type="PANTHER" id="PTHR48267">
    <property type="entry name" value="CUPREDOXIN SUPERFAMILY PROTEIN"/>
    <property type="match status" value="1"/>
</dbReference>
<dbReference type="Pfam" id="PF07732">
    <property type="entry name" value="Cu-oxidase_3"/>
    <property type="match status" value="1"/>
</dbReference>
<evidence type="ECO:0000256" key="2">
    <source>
        <dbReference type="ARBA" id="ARBA00022723"/>
    </source>
</evidence>
<gene>
    <name evidence="9" type="ORF">NE398_14515</name>
</gene>
<reference evidence="9" key="1">
    <citation type="submission" date="2022-05" db="EMBL/GenBank/DDBJ databases">
        <title>Draft genome sequence of Clostridium tertium strain CP3 isolated from Peru.</title>
        <authorList>
            <person name="Hurtado R."/>
            <person name="Lima L."/>
            <person name="Sousa T."/>
            <person name="Jaiswal A.K."/>
            <person name="Tiwari S."/>
            <person name="Maturrano L."/>
            <person name="Brenig B."/>
            <person name="Azevedo V."/>
        </authorList>
    </citation>
    <scope>NUCLEOTIDE SEQUENCE</scope>
    <source>
        <strain evidence="9">CP3</strain>
    </source>
</reference>
<sequence>MNKKGSKYIIVGVVALAIVIIYALLQNSIKGFLMKNTNGKEETNITNNNQIDDPNKVDKDKNKLPIPELLEDTNPDENIAEFTLEPQEGKTNFIVNKETDTMGYNGSFLGPVIRVNKGEKVNIHVNNKLKEATTLHWHGLEVDGKNDGGPHQGIQPGDTWEPSFTINQPAATLWYHPHFIGSTATQVYKGLAGLFYIEDEVSKSLNIPKEYGVNDIPLVIQDRSFNKDGSFIYDTNMMDGAVGNTIIINGSIDPTLEVKTEKVRFRIVNGANSSNFELSLSNKNEFYQIASDGGFLEAPIKQSSIFLSTGERAEIIVDFSKYEVGTKIELKSDNQNIMTFNINEKVEDKNEIPNSLTTINRMTKENVTKERRFELRGMGHMVSINGEEFAMDIINEVGKYGETEIWTVTNPATMMHSMGHPFHIHGTQFQVLTRNGKEPLPEEMGWKDTVFINPDEEVRLIVRFNDIGTYMYHCHILEHEEEGMMGQIKIE</sequence>
<dbReference type="SUPFAM" id="SSF49503">
    <property type="entry name" value="Cupredoxins"/>
    <property type="match status" value="3"/>
</dbReference>
<keyword evidence="5" id="KW-1133">Transmembrane helix</keyword>
<dbReference type="Pfam" id="PF07731">
    <property type="entry name" value="Cu-oxidase_2"/>
    <property type="match status" value="1"/>
</dbReference>
<dbReference type="RefSeq" id="WP_272470537.1">
    <property type="nucleotide sequence ID" value="NZ_JAMRYU010000015.1"/>
</dbReference>
<evidence type="ECO:0000256" key="3">
    <source>
        <dbReference type="ARBA" id="ARBA00023002"/>
    </source>
</evidence>
<accession>A0A9X3XQU2</accession>
<keyword evidence="10" id="KW-1185">Reference proteome</keyword>
<organism evidence="9 10">
    <name type="scientific">Clostridium tertium</name>
    <dbReference type="NCBI Taxonomy" id="1559"/>
    <lineage>
        <taxon>Bacteria</taxon>
        <taxon>Bacillati</taxon>
        <taxon>Bacillota</taxon>
        <taxon>Clostridia</taxon>
        <taxon>Eubacteriales</taxon>
        <taxon>Clostridiaceae</taxon>
        <taxon>Clostridium</taxon>
    </lineage>
</organism>
<dbReference type="Proteomes" id="UP001141183">
    <property type="component" value="Unassembled WGS sequence"/>
</dbReference>
<dbReference type="Gene3D" id="2.60.40.420">
    <property type="entry name" value="Cupredoxins - blue copper proteins"/>
    <property type="match status" value="3"/>
</dbReference>
<feature type="domain" description="Plastocyanin-like" evidence="7">
    <location>
        <begin position="358"/>
        <end position="489"/>
    </location>
</feature>
<dbReference type="Pfam" id="PF00394">
    <property type="entry name" value="Cu-oxidase"/>
    <property type="match status" value="1"/>
</dbReference>
<comment type="caution">
    <text evidence="9">The sequence shown here is derived from an EMBL/GenBank/DDBJ whole genome shotgun (WGS) entry which is preliminary data.</text>
</comment>
<feature type="transmembrane region" description="Helical" evidence="5">
    <location>
        <begin position="6"/>
        <end position="25"/>
    </location>
</feature>
<dbReference type="PROSITE" id="PS00080">
    <property type="entry name" value="MULTICOPPER_OXIDASE2"/>
    <property type="match status" value="1"/>
</dbReference>
<evidence type="ECO:0000313" key="9">
    <source>
        <dbReference type="EMBL" id="MDC4241367.1"/>
    </source>
</evidence>
<feature type="region of interest" description="Disordered" evidence="4">
    <location>
        <begin position="40"/>
        <end position="61"/>
    </location>
</feature>
<dbReference type="InterPro" id="IPR011707">
    <property type="entry name" value="Cu-oxidase-like_N"/>
</dbReference>
<dbReference type="AlphaFoldDB" id="A0A9X3XQU2"/>
<protein>
    <submittedName>
        <fullName evidence="9">Multicopper oxidase domain-containing protein</fullName>
    </submittedName>
</protein>
<dbReference type="CDD" id="cd13867">
    <property type="entry name" value="CuRO_2_CueO_FtsP"/>
    <property type="match status" value="1"/>
</dbReference>
<dbReference type="InterPro" id="IPR002355">
    <property type="entry name" value="Cu_oxidase_Cu_BS"/>
</dbReference>
<feature type="domain" description="Plastocyanin-like" evidence="8">
    <location>
        <begin position="89"/>
        <end position="200"/>
    </location>
</feature>
<evidence type="ECO:0000259" key="8">
    <source>
        <dbReference type="Pfam" id="PF07732"/>
    </source>
</evidence>
<evidence type="ECO:0000313" key="10">
    <source>
        <dbReference type="Proteomes" id="UP001141183"/>
    </source>
</evidence>
<keyword evidence="2" id="KW-0479">Metal-binding</keyword>
<dbReference type="InterPro" id="IPR001117">
    <property type="entry name" value="Cu-oxidase_2nd"/>
</dbReference>
<dbReference type="GO" id="GO:0005507">
    <property type="term" value="F:copper ion binding"/>
    <property type="evidence" value="ECO:0007669"/>
    <property type="project" value="InterPro"/>
</dbReference>
<feature type="domain" description="Plastocyanin-like" evidence="6">
    <location>
        <begin position="242"/>
        <end position="321"/>
    </location>
</feature>
<dbReference type="CDD" id="cd13890">
    <property type="entry name" value="CuRO_3_CueO_FtsP"/>
    <property type="match status" value="1"/>
</dbReference>
<evidence type="ECO:0000259" key="7">
    <source>
        <dbReference type="Pfam" id="PF07731"/>
    </source>
</evidence>
<keyword evidence="5" id="KW-0472">Membrane</keyword>
<keyword evidence="5" id="KW-0812">Transmembrane</keyword>
<dbReference type="InterPro" id="IPR011706">
    <property type="entry name" value="Cu-oxidase_C"/>
</dbReference>
<dbReference type="InterPro" id="IPR008972">
    <property type="entry name" value="Cupredoxin"/>
</dbReference>
<dbReference type="PANTHER" id="PTHR48267:SF1">
    <property type="entry name" value="BILIRUBIN OXIDASE"/>
    <property type="match status" value="1"/>
</dbReference>
<evidence type="ECO:0000256" key="5">
    <source>
        <dbReference type="SAM" id="Phobius"/>
    </source>
</evidence>
<name>A0A9X3XQU2_9CLOT</name>